<proteinExistence type="predicted"/>
<gene>
    <name evidence="3" type="ORF">G7Y89_g11733</name>
</gene>
<dbReference type="EMBL" id="JAAMPI010001154">
    <property type="protein sequence ID" value="KAF4626426.1"/>
    <property type="molecule type" value="Genomic_DNA"/>
</dbReference>
<comment type="caution">
    <text evidence="3">The sequence shown here is derived from an EMBL/GenBank/DDBJ whole genome shotgun (WGS) entry which is preliminary data.</text>
</comment>
<name>A0A8H4VXR2_9HELO</name>
<dbReference type="Proteomes" id="UP000566819">
    <property type="component" value="Unassembled WGS sequence"/>
</dbReference>
<dbReference type="Gene3D" id="2.70.50.70">
    <property type="match status" value="1"/>
</dbReference>
<evidence type="ECO:0000313" key="3">
    <source>
        <dbReference type="EMBL" id="KAF4626426.1"/>
    </source>
</evidence>
<keyword evidence="2" id="KW-0732">Signal</keyword>
<sequence length="144" mass="14878">MPSTTTALLGLLGLLGLLATAAQVSAHGYVQGIVADGTYYTGYLVNKYPYMSDPPASIGWTEDATDLGYVAPDAYAGGDIICHKNAPTPKPPQLSRSSQPLHWNGPLGPNPTTVPSSTTSPLATATVQPSTRPPSPSSRSAKQA</sequence>
<organism evidence="3 4">
    <name type="scientific">Cudoniella acicularis</name>
    <dbReference type="NCBI Taxonomy" id="354080"/>
    <lineage>
        <taxon>Eukaryota</taxon>
        <taxon>Fungi</taxon>
        <taxon>Dikarya</taxon>
        <taxon>Ascomycota</taxon>
        <taxon>Pezizomycotina</taxon>
        <taxon>Leotiomycetes</taxon>
        <taxon>Helotiales</taxon>
        <taxon>Tricladiaceae</taxon>
        <taxon>Cudoniella</taxon>
    </lineage>
</organism>
<evidence type="ECO:0000256" key="2">
    <source>
        <dbReference type="SAM" id="SignalP"/>
    </source>
</evidence>
<feature type="signal peptide" evidence="2">
    <location>
        <begin position="1"/>
        <end position="26"/>
    </location>
</feature>
<dbReference type="AlphaFoldDB" id="A0A8H4VXR2"/>
<accession>A0A8H4VXR2</accession>
<evidence type="ECO:0000256" key="1">
    <source>
        <dbReference type="SAM" id="MobiDB-lite"/>
    </source>
</evidence>
<feature type="region of interest" description="Disordered" evidence="1">
    <location>
        <begin position="82"/>
        <end position="144"/>
    </location>
</feature>
<feature type="compositionally biased region" description="Low complexity" evidence="1">
    <location>
        <begin position="111"/>
        <end position="130"/>
    </location>
</feature>
<reference evidence="3 4" key="1">
    <citation type="submission" date="2020-03" db="EMBL/GenBank/DDBJ databases">
        <title>Draft Genome Sequence of Cudoniella acicularis.</title>
        <authorList>
            <person name="Buettner E."/>
            <person name="Kellner H."/>
        </authorList>
    </citation>
    <scope>NUCLEOTIDE SEQUENCE [LARGE SCALE GENOMIC DNA]</scope>
    <source>
        <strain evidence="3 4">DSM 108380</strain>
    </source>
</reference>
<feature type="chain" id="PRO_5034725722" evidence="2">
    <location>
        <begin position="27"/>
        <end position="144"/>
    </location>
</feature>
<protein>
    <submittedName>
        <fullName evidence="3">Uncharacterized protein</fullName>
    </submittedName>
</protein>
<dbReference type="OrthoDB" id="10606118at2759"/>
<evidence type="ECO:0000313" key="4">
    <source>
        <dbReference type="Proteomes" id="UP000566819"/>
    </source>
</evidence>
<keyword evidence="4" id="KW-1185">Reference proteome</keyword>